<dbReference type="GeneID" id="93269683"/>
<dbReference type="Proteomes" id="UP001229832">
    <property type="component" value="Chromosome"/>
</dbReference>
<dbReference type="RefSeq" id="WP_070652203.1">
    <property type="nucleotide sequence ID" value="NZ_CP132484.1"/>
</dbReference>
<name>A0ABD7Z778_LACZE</name>
<reference evidence="3 4" key="1">
    <citation type="submission" date="2023-08" db="EMBL/GenBank/DDBJ databases">
        <authorList>
            <person name="Buchebner-Jance M."/>
        </authorList>
    </citation>
    <scope>NUCLEOTIDE SEQUENCE [LARGE SCALE GENOMIC DNA]</scope>
    <source>
        <strain evidence="3 4">NCIMB 15475</strain>
    </source>
</reference>
<proteinExistence type="predicted"/>
<evidence type="ECO:0008006" key="5">
    <source>
        <dbReference type="Google" id="ProtNLM"/>
    </source>
</evidence>
<dbReference type="EMBL" id="CP132485">
    <property type="protein sequence ID" value="WLV82821.1"/>
    <property type="molecule type" value="Genomic_DNA"/>
</dbReference>
<evidence type="ECO:0000256" key="1">
    <source>
        <dbReference type="SAM" id="MobiDB-lite"/>
    </source>
</evidence>
<organism evidence="3 4">
    <name type="scientific">Lacticaseibacillus zeae subsp. silagei</name>
    <dbReference type="NCBI Taxonomy" id="3068307"/>
    <lineage>
        <taxon>Bacteria</taxon>
        <taxon>Bacillati</taxon>
        <taxon>Bacillota</taxon>
        <taxon>Bacilli</taxon>
        <taxon>Lactobacillales</taxon>
        <taxon>Lactobacillaceae</taxon>
        <taxon>Lacticaseibacillus</taxon>
    </lineage>
</organism>
<gene>
    <name evidence="3" type="ORF">LACZS2_002011</name>
</gene>
<evidence type="ECO:0000313" key="4">
    <source>
        <dbReference type="Proteomes" id="UP001229832"/>
    </source>
</evidence>
<accession>A0ABD7Z778</accession>
<dbReference type="AlphaFoldDB" id="A0ABD7Z778"/>
<keyword evidence="2" id="KW-0472">Membrane</keyword>
<keyword evidence="4" id="KW-1185">Reference proteome</keyword>
<keyword evidence="2" id="KW-0812">Transmembrane</keyword>
<protein>
    <recommendedName>
        <fullName evidence="5">Lipoprotein</fullName>
    </recommendedName>
</protein>
<evidence type="ECO:0000256" key="2">
    <source>
        <dbReference type="SAM" id="Phobius"/>
    </source>
</evidence>
<feature type="transmembrane region" description="Helical" evidence="2">
    <location>
        <begin position="21"/>
        <end position="37"/>
    </location>
</feature>
<sequence>MKTDRCHWNHKDNQSVRGYRRLTFIITMLVLALAVGACNKVDGPKSGSSASKQITSTSVSDSRSRSASKDATTQPANKNDDATQTKNLTSIITDYQKYDYLSGNYINSTRSALPDILNFKNGTFTTHNALGSAYTNHFDQVIRHPDGSLIINVTGQFDYPDPQDHSQKKAMIVHFSLLLAPAGTQIQKNWQTSEPMTDTTDSQHARFAIATSDDDGKTFNMAPAYAGFAVNNSTVLSVKR</sequence>
<evidence type="ECO:0000313" key="3">
    <source>
        <dbReference type="EMBL" id="WLV82821.1"/>
    </source>
</evidence>
<keyword evidence="2" id="KW-1133">Transmembrane helix</keyword>
<feature type="region of interest" description="Disordered" evidence="1">
    <location>
        <begin position="42"/>
        <end position="85"/>
    </location>
</feature>